<dbReference type="PANTHER" id="PTHR31973:SF166">
    <property type="entry name" value="OS10G0104700 PROTEIN"/>
    <property type="match status" value="1"/>
</dbReference>
<dbReference type="AlphaFoldDB" id="A0A8B8ZAT5"/>
<feature type="domain" description="Transposase MuDR plant" evidence="1">
    <location>
        <begin position="42"/>
        <end position="79"/>
    </location>
</feature>
<dbReference type="RefSeq" id="XP_038971186.1">
    <property type="nucleotide sequence ID" value="XM_039115258.1"/>
</dbReference>
<dbReference type="InterPro" id="IPR004332">
    <property type="entry name" value="Transposase_MuDR"/>
</dbReference>
<dbReference type="PANTHER" id="PTHR31973">
    <property type="entry name" value="POLYPROTEIN, PUTATIVE-RELATED"/>
    <property type="match status" value="1"/>
</dbReference>
<gene>
    <name evidence="3" type="primary">LOC103700072</name>
</gene>
<organism evidence="2 3">
    <name type="scientific">Phoenix dactylifera</name>
    <name type="common">Date palm</name>
    <dbReference type="NCBI Taxonomy" id="42345"/>
    <lineage>
        <taxon>Eukaryota</taxon>
        <taxon>Viridiplantae</taxon>
        <taxon>Streptophyta</taxon>
        <taxon>Embryophyta</taxon>
        <taxon>Tracheophyta</taxon>
        <taxon>Spermatophyta</taxon>
        <taxon>Magnoliopsida</taxon>
        <taxon>Liliopsida</taxon>
        <taxon>Arecaceae</taxon>
        <taxon>Coryphoideae</taxon>
        <taxon>Phoeniceae</taxon>
        <taxon>Phoenix</taxon>
    </lineage>
</organism>
<sequence>MSDKDVRNMHQIHVNLNAKVIEMVVTHSPTLIEGAAVVIERNFVFVKNNCDRVTVDCVYEGCEWRIHASRLGNGEKFAIKKMHYNHTYGGGLQVRSHPKASKRWISKIVKDQLQDMPLYKPSDIVNDIRRQYGVELPYHQAWHGKEVAMMDLYGNSWLSYERIRWYCDAILQINPDNIAEYETIEGRFRRLLIYFHASLMGFIKGCRPLIFMDGIFIKHKDGGVLLGATSKDGNDDMFPIAYDVVDTESDEN</sequence>
<proteinExistence type="predicted"/>
<dbReference type="OrthoDB" id="1932754at2759"/>
<dbReference type="KEGG" id="pda:103700072"/>
<dbReference type="Proteomes" id="UP000228380">
    <property type="component" value="Chromosome 17"/>
</dbReference>
<accession>A0A8B8ZAT5</accession>
<keyword evidence="2" id="KW-1185">Reference proteome</keyword>
<name>A0A8B8ZAT5_PHODC</name>
<dbReference type="Pfam" id="PF03108">
    <property type="entry name" value="DBD_Tnp_Mut"/>
    <property type="match status" value="1"/>
</dbReference>
<dbReference type="GeneID" id="103700072"/>
<reference evidence="3" key="2">
    <citation type="submission" date="2025-08" db="UniProtKB">
        <authorList>
            <consortium name="RefSeq"/>
        </authorList>
    </citation>
    <scope>IDENTIFICATION</scope>
    <source>
        <tissue evidence="3">Young leaves</tissue>
    </source>
</reference>
<evidence type="ECO:0000259" key="1">
    <source>
        <dbReference type="Pfam" id="PF03108"/>
    </source>
</evidence>
<evidence type="ECO:0000313" key="3">
    <source>
        <dbReference type="RefSeq" id="XP_038971186.1"/>
    </source>
</evidence>
<protein>
    <submittedName>
        <fullName evidence="3">Uncharacterized protein LOC103700072</fullName>
    </submittedName>
</protein>
<reference evidence="2" key="1">
    <citation type="journal article" date="2019" name="Nat. Commun.">
        <title>Genome-wide association mapping of date palm fruit traits.</title>
        <authorList>
            <person name="Hazzouri K.M."/>
            <person name="Gros-Balthazard M."/>
            <person name="Flowers J.M."/>
            <person name="Copetti D."/>
            <person name="Lemansour A."/>
            <person name="Lebrun M."/>
            <person name="Masmoudi K."/>
            <person name="Ferrand S."/>
            <person name="Dhar M.I."/>
            <person name="Fresquez Z.A."/>
            <person name="Rosas U."/>
            <person name="Zhang J."/>
            <person name="Talag J."/>
            <person name="Lee S."/>
            <person name="Kudrna D."/>
            <person name="Powell R.F."/>
            <person name="Leitch I.J."/>
            <person name="Krueger R.R."/>
            <person name="Wing R.A."/>
            <person name="Amiri K.M.A."/>
            <person name="Purugganan M.D."/>
        </authorList>
    </citation>
    <scope>NUCLEOTIDE SEQUENCE [LARGE SCALE GENOMIC DNA]</scope>
    <source>
        <strain evidence="2">cv. Khalas</strain>
    </source>
</reference>
<evidence type="ECO:0000313" key="2">
    <source>
        <dbReference type="Proteomes" id="UP000228380"/>
    </source>
</evidence>